<dbReference type="OMA" id="SCTGFRV"/>
<dbReference type="OrthoDB" id="1936481at2759"/>
<sequence>SSQCSTLGEFPTYLFFFSFFSRNHQEPIEDQVVLFFKYYEHRHSSSIHANFTKPLDVASKSPPLSGRNFQQENGRSTSSSSISIFTHKPTAGTAGPGSFDTAASSGKLLQSSRKNAKTRFWLAKSSLQTVHVGGLQLIHMLLGCGEKIDQEDYIYAGNLLHQLKQLASPTGDSIHRVATHFTDALYARLNGTGYRSYTALRAYDPASLEEILGAYHILYQVCPYIKFAHFTSNQAIFEAFEGEQSVHIIDLEILQGYQWPAFMQALAARQGGAPHLRITGVGMPLEAVQETGKRLADLAATLRVPFEYHAVGERLEDLQSHMLHRRHGEALAVNCIDRFHRLFTDDHLVVNPVVRILSMIREQAPRIVTLVEQEANHNTNSFLKRFLEAMHYYSAIFDSLEATLPQVSPERAKVEQVVFSSEIMNIVACEGSQRIVRHEKVDKWCKIMESIGFYNVALSPSAVHQSKLLLRLYQTDGYTLVEDKGCLLLGWQDRAIIGASAWRC</sequence>
<evidence type="ECO:0000313" key="5">
    <source>
        <dbReference type="Proteomes" id="UP000001514"/>
    </source>
</evidence>
<evidence type="ECO:0000256" key="2">
    <source>
        <dbReference type="ARBA" id="ARBA00023163"/>
    </source>
</evidence>
<proteinExistence type="predicted"/>
<gene>
    <name evidence="4" type="ORF">SELMODRAFT_449739</name>
</gene>
<feature type="region of interest" description="Disordered" evidence="3">
    <location>
        <begin position="62"/>
        <end position="81"/>
    </location>
</feature>
<keyword evidence="1" id="KW-0805">Transcription regulation</keyword>
<dbReference type="PANTHER" id="PTHR31636">
    <property type="entry name" value="OSJNBA0084A10.13 PROTEIN-RELATED"/>
    <property type="match status" value="1"/>
</dbReference>
<dbReference type="HOGENOM" id="CLU_011924_0_2_1"/>
<dbReference type="EMBL" id="GL377574">
    <property type="protein sequence ID" value="EFJ31362.1"/>
    <property type="molecule type" value="Genomic_DNA"/>
</dbReference>
<evidence type="ECO:0000313" key="4">
    <source>
        <dbReference type="EMBL" id="EFJ31362.1"/>
    </source>
</evidence>
<dbReference type="GO" id="GO:0003700">
    <property type="term" value="F:DNA-binding transcription factor activity"/>
    <property type="evidence" value="ECO:0000318"/>
    <property type="project" value="GO_Central"/>
</dbReference>
<dbReference type="GO" id="GO:0043565">
    <property type="term" value="F:sequence-specific DNA binding"/>
    <property type="evidence" value="ECO:0000318"/>
    <property type="project" value="GO_Central"/>
</dbReference>
<name>D8R962_SELML</name>
<dbReference type="Gramene" id="EFJ31362">
    <property type="protein sequence ID" value="EFJ31362"/>
    <property type="gene ID" value="SELMODRAFT_449739"/>
</dbReference>
<dbReference type="KEGG" id="smo:SELMODRAFT_449739"/>
<evidence type="ECO:0000256" key="1">
    <source>
        <dbReference type="ARBA" id="ARBA00023015"/>
    </source>
</evidence>
<dbReference type="eggNOG" id="ENOG502QUV6">
    <property type="taxonomic scope" value="Eukaryota"/>
</dbReference>
<accession>D8R962</accession>
<keyword evidence="5" id="KW-1185">Reference proteome</keyword>
<dbReference type="InParanoid" id="D8R962"/>
<dbReference type="GO" id="GO:0005634">
    <property type="term" value="C:nucleus"/>
    <property type="evidence" value="ECO:0000318"/>
    <property type="project" value="GO_Central"/>
</dbReference>
<evidence type="ECO:0000256" key="3">
    <source>
        <dbReference type="SAM" id="MobiDB-lite"/>
    </source>
</evidence>
<dbReference type="InterPro" id="IPR005202">
    <property type="entry name" value="TF_GRAS"/>
</dbReference>
<organism evidence="5">
    <name type="scientific">Selaginella moellendorffii</name>
    <name type="common">Spikemoss</name>
    <dbReference type="NCBI Taxonomy" id="88036"/>
    <lineage>
        <taxon>Eukaryota</taxon>
        <taxon>Viridiplantae</taxon>
        <taxon>Streptophyta</taxon>
        <taxon>Embryophyta</taxon>
        <taxon>Tracheophyta</taxon>
        <taxon>Lycopodiopsida</taxon>
        <taxon>Selaginellales</taxon>
        <taxon>Selaginellaceae</taxon>
        <taxon>Selaginella</taxon>
    </lineage>
</organism>
<protein>
    <submittedName>
        <fullName evidence="4">GRAS family protein</fullName>
    </submittedName>
</protein>
<dbReference type="GO" id="GO:0006355">
    <property type="term" value="P:regulation of DNA-templated transcription"/>
    <property type="evidence" value="ECO:0000318"/>
    <property type="project" value="GO_Central"/>
</dbReference>
<dbReference type="PROSITE" id="PS50985">
    <property type="entry name" value="GRAS"/>
    <property type="match status" value="1"/>
</dbReference>
<dbReference type="Proteomes" id="UP000001514">
    <property type="component" value="Unassembled WGS sequence"/>
</dbReference>
<feature type="non-terminal residue" evidence="4">
    <location>
        <position position="1"/>
    </location>
</feature>
<dbReference type="Pfam" id="PF03514">
    <property type="entry name" value="GRAS"/>
    <property type="match status" value="1"/>
</dbReference>
<keyword evidence="2" id="KW-0804">Transcription</keyword>
<dbReference type="AlphaFoldDB" id="D8R962"/>
<reference evidence="4 5" key="1">
    <citation type="journal article" date="2011" name="Science">
        <title>The Selaginella genome identifies genetic changes associated with the evolution of vascular plants.</title>
        <authorList>
            <person name="Banks J.A."/>
            <person name="Nishiyama T."/>
            <person name="Hasebe M."/>
            <person name="Bowman J.L."/>
            <person name="Gribskov M."/>
            <person name="dePamphilis C."/>
            <person name="Albert V.A."/>
            <person name="Aono N."/>
            <person name="Aoyama T."/>
            <person name="Ambrose B.A."/>
            <person name="Ashton N.W."/>
            <person name="Axtell M.J."/>
            <person name="Barker E."/>
            <person name="Barker M.S."/>
            <person name="Bennetzen J.L."/>
            <person name="Bonawitz N.D."/>
            <person name="Chapple C."/>
            <person name="Cheng C."/>
            <person name="Correa L.G."/>
            <person name="Dacre M."/>
            <person name="DeBarry J."/>
            <person name="Dreyer I."/>
            <person name="Elias M."/>
            <person name="Engstrom E.M."/>
            <person name="Estelle M."/>
            <person name="Feng L."/>
            <person name="Finet C."/>
            <person name="Floyd S.K."/>
            <person name="Frommer W.B."/>
            <person name="Fujita T."/>
            <person name="Gramzow L."/>
            <person name="Gutensohn M."/>
            <person name="Harholt J."/>
            <person name="Hattori M."/>
            <person name="Heyl A."/>
            <person name="Hirai T."/>
            <person name="Hiwatashi Y."/>
            <person name="Ishikawa M."/>
            <person name="Iwata M."/>
            <person name="Karol K.G."/>
            <person name="Koehler B."/>
            <person name="Kolukisaoglu U."/>
            <person name="Kubo M."/>
            <person name="Kurata T."/>
            <person name="Lalonde S."/>
            <person name="Li K."/>
            <person name="Li Y."/>
            <person name="Litt A."/>
            <person name="Lyons E."/>
            <person name="Manning G."/>
            <person name="Maruyama T."/>
            <person name="Michael T.P."/>
            <person name="Mikami K."/>
            <person name="Miyazaki S."/>
            <person name="Morinaga S."/>
            <person name="Murata T."/>
            <person name="Mueller-Roeber B."/>
            <person name="Nelson D.R."/>
            <person name="Obara M."/>
            <person name="Oguri Y."/>
            <person name="Olmstead R.G."/>
            <person name="Onodera N."/>
            <person name="Petersen B.L."/>
            <person name="Pils B."/>
            <person name="Prigge M."/>
            <person name="Rensing S.A."/>
            <person name="Riano-Pachon D.M."/>
            <person name="Roberts A.W."/>
            <person name="Sato Y."/>
            <person name="Scheller H.V."/>
            <person name="Schulz B."/>
            <person name="Schulz C."/>
            <person name="Shakirov E.V."/>
            <person name="Shibagaki N."/>
            <person name="Shinohara N."/>
            <person name="Shippen D.E."/>
            <person name="Soerensen I."/>
            <person name="Sotooka R."/>
            <person name="Sugimoto N."/>
            <person name="Sugita M."/>
            <person name="Sumikawa N."/>
            <person name="Tanurdzic M."/>
            <person name="Theissen G."/>
            <person name="Ulvskov P."/>
            <person name="Wakazuki S."/>
            <person name="Weng J.K."/>
            <person name="Willats W.W."/>
            <person name="Wipf D."/>
            <person name="Wolf P.G."/>
            <person name="Yang L."/>
            <person name="Zimmer A.D."/>
            <person name="Zhu Q."/>
            <person name="Mitros T."/>
            <person name="Hellsten U."/>
            <person name="Loque D."/>
            <person name="Otillar R."/>
            <person name="Salamov A."/>
            <person name="Schmutz J."/>
            <person name="Shapiro H."/>
            <person name="Lindquist E."/>
            <person name="Lucas S."/>
            <person name="Rokhsar D."/>
            <person name="Grigoriev I.V."/>
        </authorList>
    </citation>
    <scope>NUCLEOTIDE SEQUENCE [LARGE SCALE GENOMIC DNA]</scope>
</reference>